<dbReference type="EMBL" id="JBHSBB010000022">
    <property type="protein sequence ID" value="MFC4035270.1"/>
    <property type="molecule type" value="Genomic_DNA"/>
</dbReference>
<keyword evidence="1" id="KW-0472">Membrane</keyword>
<evidence type="ECO:0008006" key="4">
    <source>
        <dbReference type="Google" id="ProtNLM"/>
    </source>
</evidence>
<feature type="transmembrane region" description="Helical" evidence="1">
    <location>
        <begin position="6"/>
        <end position="26"/>
    </location>
</feature>
<proteinExistence type="predicted"/>
<evidence type="ECO:0000256" key="1">
    <source>
        <dbReference type="SAM" id="Phobius"/>
    </source>
</evidence>
<protein>
    <recommendedName>
        <fullName evidence="4">Secreted protein</fullName>
    </recommendedName>
</protein>
<reference evidence="3" key="1">
    <citation type="journal article" date="2019" name="Int. J. Syst. Evol. Microbiol.">
        <title>The Global Catalogue of Microorganisms (GCM) 10K type strain sequencing project: providing services to taxonomists for standard genome sequencing and annotation.</title>
        <authorList>
            <consortium name="The Broad Institute Genomics Platform"/>
            <consortium name="The Broad Institute Genome Sequencing Center for Infectious Disease"/>
            <person name="Wu L."/>
            <person name="Ma J."/>
        </authorList>
    </citation>
    <scope>NUCLEOTIDE SEQUENCE [LARGE SCALE GENOMIC DNA]</scope>
    <source>
        <strain evidence="3">CGMCC 4.7237</strain>
    </source>
</reference>
<keyword evidence="3" id="KW-1185">Reference proteome</keyword>
<dbReference type="RefSeq" id="WP_386434922.1">
    <property type="nucleotide sequence ID" value="NZ_JBHSBB010000022.1"/>
</dbReference>
<evidence type="ECO:0000313" key="3">
    <source>
        <dbReference type="Proteomes" id="UP001595765"/>
    </source>
</evidence>
<comment type="caution">
    <text evidence="2">The sequence shown here is derived from an EMBL/GenBank/DDBJ whole genome shotgun (WGS) entry which is preliminary data.</text>
</comment>
<accession>A0ABV8HTJ4</accession>
<keyword evidence="1" id="KW-0812">Transmembrane</keyword>
<organism evidence="2 3">
    <name type="scientific">Streptomyces polygonati</name>
    <dbReference type="NCBI Taxonomy" id="1617087"/>
    <lineage>
        <taxon>Bacteria</taxon>
        <taxon>Bacillati</taxon>
        <taxon>Actinomycetota</taxon>
        <taxon>Actinomycetes</taxon>
        <taxon>Kitasatosporales</taxon>
        <taxon>Streptomycetaceae</taxon>
        <taxon>Streptomyces</taxon>
    </lineage>
</organism>
<evidence type="ECO:0000313" key="2">
    <source>
        <dbReference type="EMBL" id="MFC4035270.1"/>
    </source>
</evidence>
<dbReference type="Proteomes" id="UP001595765">
    <property type="component" value="Unassembled WGS sequence"/>
</dbReference>
<keyword evidence="1" id="KW-1133">Transmembrane helix</keyword>
<sequence>MKDELITAGLALVGTIVVAWLTWRLTEYSRDQADRKKDRAVAEALLASQSEALILAVVDLQTAATTNRVLWETPWEQWRSFCLAAMAAAGGYARADTDVPEWRRLFSAAAELSRVVSTERIVTKTAAAELKTELSRLAAATVPLMRHPNAGVRTATGHVMRAAANGEQDGGPLDNAMAEFSDAVSAVLPSWTGQETAATP</sequence>
<name>A0ABV8HTJ4_9ACTN</name>
<gene>
    <name evidence="2" type="ORF">ACFO3J_27920</name>
</gene>